<protein>
    <submittedName>
        <fullName evidence="1">DUF2971 domain-containing protein</fullName>
    </submittedName>
</protein>
<keyword evidence="2" id="KW-1185">Reference proteome</keyword>
<dbReference type="Pfam" id="PF11185">
    <property type="entry name" value="DUF2971"/>
    <property type="match status" value="1"/>
</dbReference>
<evidence type="ECO:0000313" key="1">
    <source>
        <dbReference type="EMBL" id="MEL0613369.1"/>
    </source>
</evidence>
<reference evidence="1 2" key="1">
    <citation type="submission" date="2024-02" db="EMBL/GenBank/DDBJ databases">
        <title>Bacteria isolated from the canopy kelp, Nereocystis luetkeana.</title>
        <authorList>
            <person name="Pfister C.A."/>
            <person name="Younker I.T."/>
            <person name="Light S.H."/>
        </authorList>
    </citation>
    <scope>NUCLEOTIDE SEQUENCE [LARGE SCALE GENOMIC DNA]</scope>
    <source>
        <strain evidence="1 2">TI.4.07</strain>
    </source>
</reference>
<name>A0ABU9G4F2_9GAMM</name>
<accession>A0ABU9G4F2</accession>
<dbReference type="EMBL" id="JBAKAR010000006">
    <property type="protein sequence ID" value="MEL0613369.1"/>
    <property type="molecule type" value="Genomic_DNA"/>
</dbReference>
<evidence type="ECO:0000313" key="2">
    <source>
        <dbReference type="Proteomes" id="UP001379949"/>
    </source>
</evidence>
<proteinExistence type="predicted"/>
<comment type="caution">
    <text evidence="1">The sequence shown here is derived from an EMBL/GenBank/DDBJ whole genome shotgun (WGS) entry which is preliminary data.</text>
</comment>
<sequence length="238" mass="27740">MKQESLRDFVTNEFESILDKELNKLKLDPFKRAIHKAKAMTEVEAYLKSLNAISQSSAITAPLESAFSVLNELIGIACFSEDGESRHMWKKYSENNKGFMLEFDTSHDFFDSRVSDSDSLRILTPMNYSSERPKDFLAELNEKTICYTKTADWAIEREHRLIRRLSDLREVYKDIYVDDFPFSALKSFTFGSECSDETVKRYLPLIENESPNIKTYRIRENREDNSFLKESCITLNTL</sequence>
<dbReference type="InterPro" id="IPR021352">
    <property type="entry name" value="DUF2971"/>
</dbReference>
<dbReference type="RefSeq" id="WP_341567149.1">
    <property type="nucleotide sequence ID" value="NZ_JBAKAR010000006.1"/>
</dbReference>
<organism evidence="1 2">
    <name type="scientific">Marinomonas arenicola</name>
    <dbReference type="NCBI Taxonomy" id="569601"/>
    <lineage>
        <taxon>Bacteria</taxon>
        <taxon>Pseudomonadati</taxon>
        <taxon>Pseudomonadota</taxon>
        <taxon>Gammaproteobacteria</taxon>
        <taxon>Oceanospirillales</taxon>
        <taxon>Oceanospirillaceae</taxon>
        <taxon>Marinomonas</taxon>
    </lineage>
</organism>
<dbReference type="Proteomes" id="UP001379949">
    <property type="component" value="Unassembled WGS sequence"/>
</dbReference>
<gene>
    <name evidence="1" type="ORF">V6242_09435</name>
</gene>